<evidence type="ECO:0000313" key="2">
    <source>
        <dbReference type="Proteomes" id="UP001500711"/>
    </source>
</evidence>
<gene>
    <name evidence="1" type="ORF">GCM10022267_84160</name>
</gene>
<proteinExistence type="predicted"/>
<accession>A0ABP7C9M4</accession>
<comment type="caution">
    <text evidence="1">The sequence shown here is derived from an EMBL/GenBank/DDBJ whole genome shotgun (WGS) entry which is preliminary data.</text>
</comment>
<dbReference type="Proteomes" id="UP001500711">
    <property type="component" value="Unassembled WGS sequence"/>
</dbReference>
<sequence length="70" mass="7815">MAGRTACPATRRQLGRFRARCLATTRYTNTSVPVSLMSRENGYFRSNTHIALPSGDPVFRFASPTEVAYM</sequence>
<reference evidence="2" key="1">
    <citation type="journal article" date="2019" name="Int. J. Syst. Evol. Microbiol.">
        <title>The Global Catalogue of Microorganisms (GCM) 10K type strain sequencing project: providing services to taxonomists for standard genome sequencing and annotation.</title>
        <authorList>
            <consortium name="The Broad Institute Genomics Platform"/>
            <consortium name="The Broad Institute Genome Sequencing Center for Infectious Disease"/>
            <person name="Wu L."/>
            <person name="Ma J."/>
        </authorList>
    </citation>
    <scope>NUCLEOTIDE SEQUENCE [LARGE SCALE GENOMIC DNA]</scope>
    <source>
        <strain evidence="2">JCM 17494</strain>
    </source>
</reference>
<evidence type="ECO:0000313" key="1">
    <source>
        <dbReference type="EMBL" id="GAA3684543.1"/>
    </source>
</evidence>
<protein>
    <submittedName>
        <fullName evidence="1">Uncharacterized protein</fullName>
    </submittedName>
</protein>
<dbReference type="EMBL" id="BAABBE010000047">
    <property type="protein sequence ID" value="GAA3684543.1"/>
    <property type="molecule type" value="Genomic_DNA"/>
</dbReference>
<keyword evidence="2" id="KW-1185">Reference proteome</keyword>
<name>A0ABP7C9M4_9PSEU</name>
<organism evidence="1 2">
    <name type="scientific">Lentzea roselyniae</name>
    <dbReference type="NCBI Taxonomy" id="531940"/>
    <lineage>
        <taxon>Bacteria</taxon>
        <taxon>Bacillati</taxon>
        <taxon>Actinomycetota</taxon>
        <taxon>Actinomycetes</taxon>
        <taxon>Pseudonocardiales</taxon>
        <taxon>Pseudonocardiaceae</taxon>
        <taxon>Lentzea</taxon>
    </lineage>
</organism>